<dbReference type="PANTHER" id="PTHR33993">
    <property type="entry name" value="GLYOXALASE-RELATED"/>
    <property type="match status" value="1"/>
</dbReference>
<dbReference type="SUPFAM" id="SSF54593">
    <property type="entry name" value="Glyoxalase/Bleomycin resistance protein/Dihydroxybiphenyl dioxygenase"/>
    <property type="match status" value="1"/>
</dbReference>
<organism evidence="2 3">
    <name type="scientific">Thalassotalea piscium</name>
    <dbReference type="NCBI Taxonomy" id="1230533"/>
    <lineage>
        <taxon>Bacteria</taxon>
        <taxon>Pseudomonadati</taxon>
        <taxon>Pseudomonadota</taxon>
        <taxon>Gammaproteobacteria</taxon>
        <taxon>Alteromonadales</taxon>
        <taxon>Colwelliaceae</taxon>
        <taxon>Thalassotalea</taxon>
    </lineage>
</organism>
<dbReference type="CDD" id="cd07247">
    <property type="entry name" value="SgaA_N_like"/>
    <property type="match status" value="1"/>
</dbReference>
<dbReference type="PROSITE" id="PS51819">
    <property type="entry name" value="VOC"/>
    <property type="match status" value="1"/>
</dbReference>
<evidence type="ECO:0000313" key="3">
    <source>
        <dbReference type="Proteomes" id="UP000537141"/>
    </source>
</evidence>
<dbReference type="InterPro" id="IPR029068">
    <property type="entry name" value="Glyas_Bleomycin-R_OHBP_Dase"/>
</dbReference>
<dbReference type="EMBL" id="JACHHU010000023">
    <property type="protein sequence ID" value="MBB6544054.1"/>
    <property type="molecule type" value="Genomic_DNA"/>
</dbReference>
<dbReference type="InterPro" id="IPR037523">
    <property type="entry name" value="VOC_core"/>
</dbReference>
<dbReference type="RefSeq" id="WP_184424842.1">
    <property type="nucleotide sequence ID" value="NZ_AP027362.1"/>
</dbReference>
<dbReference type="InterPro" id="IPR004360">
    <property type="entry name" value="Glyas_Fos-R_dOase_dom"/>
</dbReference>
<dbReference type="Proteomes" id="UP000537141">
    <property type="component" value="Unassembled WGS sequence"/>
</dbReference>
<proteinExistence type="predicted"/>
<dbReference type="Gene3D" id="3.10.180.10">
    <property type="entry name" value="2,3-Dihydroxybiphenyl 1,2-Dioxygenase, domain 1"/>
    <property type="match status" value="1"/>
</dbReference>
<sequence>MKSTIGDMAWIDLSVKNATAVKDFYQQVIGWKSESISMGEYNDYAMSSPESGDTISGICHAQGVNNNLPPTWLPYFLVEDIDKSVAQVLANGGELVTAIKTMGDDRYAVIKDPAGAACAIYQKWK</sequence>
<dbReference type="PANTHER" id="PTHR33993:SF14">
    <property type="entry name" value="GB|AAF24581.1"/>
    <property type="match status" value="1"/>
</dbReference>
<evidence type="ECO:0000259" key="1">
    <source>
        <dbReference type="PROSITE" id="PS51819"/>
    </source>
</evidence>
<dbReference type="AlphaFoldDB" id="A0A7X0NIH7"/>
<comment type="caution">
    <text evidence="2">The sequence shown here is derived from an EMBL/GenBank/DDBJ whole genome shotgun (WGS) entry which is preliminary data.</text>
</comment>
<accession>A0A7X0NIH7</accession>
<keyword evidence="3" id="KW-1185">Reference proteome</keyword>
<name>A0A7X0NIH7_9GAMM</name>
<protein>
    <recommendedName>
        <fullName evidence="1">VOC domain-containing protein</fullName>
    </recommendedName>
</protein>
<dbReference type="InterPro" id="IPR052164">
    <property type="entry name" value="Anthracycline_SecMetBiosynth"/>
</dbReference>
<reference evidence="2 3" key="1">
    <citation type="submission" date="2020-08" db="EMBL/GenBank/DDBJ databases">
        <title>Genomic Encyclopedia of Type Strains, Phase IV (KMG-IV): sequencing the most valuable type-strain genomes for metagenomic binning, comparative biology and taxonomic classification.</title>
        <authorList>
            <person name="Goeker M."/>
        </authorList>
    </citation>
    <scope>NUCLEOTIDE SEQUENCE [LARGE SCALE GENOMIC DNA]</scope>
    <source>
        <strain evidence="2 3">DSM 26287</strain>
    </source>
</reference>
<gene>
    <name evidence="2" type="ORF">HNQ55_002578</name>
</gene>
<evidence type="ECO:0000313" key="2">
    <source>
        <dbReference type="EMBL" id="MBB6544054.1"/>
    </source>
</evidence>
<feature type="domain" description="VOC" evidence="1">
    <location>
        <begin position="7"/>
        <end position="123"/>
    </location>
</feature>
<dbReference type="Pfam" id="PF00903">
    <property type="entry name" value="Glyoxalase"/>
    <property type="match status" value="1"/>
</dbReference>